<evidence type="ECO:0000313" key="3">
    <source>
        <dbReference type="EMBL" id="MCM4080534.1"/>
    </source>
</evidence>
<dbReference type="Proteomes" id="UP001523216">
    <property type="component" value="Unassembled WGS sequence"/>
</dbReference>
<comment type="caution">
    <text evidence="3">The sequence shown here is derived from an EMBL/GenBank/DDBJ whole genome shotgun (WGS) entry which is preliminary data.</text>
</comment>
<dbReference type="SUPFAM" id="SSF51735">
    <property type="entry name" value="NAD(P)-binding Rossmann-fold domains"/>
    <property type="match status" value="1"/>
</dbReference>
<dbReference type="RefSeq" id="WP_251800318.1">
    <property type="nucleotide sequence ID" value="NZ_JAMQOL010000032.1"/>
</dbReference>
<proteinExistence type="predicted"/>
<gene>
    <name evidence="3" type="ORF">LXN57_23415</name>
</gene>
<dbReference type="Pfam" id="PF03807">
    <property type="entry name" value="F420_oxidored"/>
    <property type="match status" value="1"/>
</dbReference>
<dbReference type="EMBL" id="JAMQOL010000032">
    <property type="protein sequence ID" value="MCM4080534.1"/>
    <property type="molecule type" value="Genomic_DNA"/>
</dbReference>
<accession>A0ABT0Y3A5</accession>
<dbReference type="PANTHER" id="PTHR14239:SF10">
    <property type="entry name" value="REDUCTASE"/>
    <property type="match status" value="1"/>
</dbReference>
<organism evidence="3 4">
    <name type="scientific">Paractinoplanes hotanensis</name>
    <dbReference type="NCBI Taxonomy" id="2906497"/>
    <lineage>
        <taxon>Bacteria</taxon>
        <taxon>Bacillati</taxon>
        <taxon>Actinomycetota</taxon>
        <taxon>Actinomycetes</taxon>
        <taxon>Micromonosporales</taxon>
        <taxon>Micromonosporaceae</taxon>
        <taxon>Paractinoplanes</taxon>
    </lineage>
</organism>
<keyword evidence="1" id="KW-0560">Oxidoreductase</keyword>
<evidence type="ECO:0000313" key="4">
    <source>
        <dbReference type="Proteomes" id="UP001523216"/>
    </source>
</evidence>
<protein>
    <submittedName>
        <fullName evidence="3">NAD(P)-binding domain-containing protein</fullName>
    </submittedName>
</protein>
<dbReference type="InterPro" id="IPR051267">
    <property type="entry name" value="STEAP_metalloreductase"/>
</dbReference>
<feature type="domain" description="Pyrroline-5-carboxylate reductase catalytic N-terminal" evidence="2">
    <location>
        <begin position="3"/>
        <end position="92"/>
    </location>
</feature>
<evidence type="ECO:0000256" key="1">
    <source>
        <dbReference type="ARBA" id="ARBA00023002"/>
    </source>
</evidence>
<sequence length="222" mass="22826">MTTIGIIGSGNIGGTVARLAVAGGYDVVVSNSRGPETLKDFTDELGPKARAASAAEAAAAGDIVVVSVPFKAFPQLPVAELAGKVVLDTNNYYPQRDGAFEALDEGEKTSAQLEQEALGSARVVKVFNNIYSGHLASLPRPSGSADRSALPIAGDDAAAKQTATEFLDAIGYDAVDAGTLADSWRQEPGTPVYGPPYGTYGVEAGTPASADQIRQALAEAKR</sequence>
<dbReference type="InterPro" id="IPR028939">
    <property type="entry name" value="P5C_Rdtase_cat_N"/>
</dbReference>
<evidence type="ECO:0000259" key="2">
    <source>
        <dbReference type="Pfam" id="PF03807"/>
    </source>
</evidence>
<name>A0ABT0Y3A5_9ACTN</name>
<reference evidence="3 4" key="1">
    <citation type="submission" date="2022-06" db="EMBL/GenBank/DDBJ databases">
        <title>Actinoplanes abujensis sp. nov., isolated from Nigerian arid soil.</title>
        <authorList>
            <person name="Ding P."/>
        </authorList>
    </citation>
    <scope>NUCLEOTIDE SEQUENCE [LARGE SCALE GENOMIC DNA]</scope>
    <source>
        <strain evidence="4">TRM88002</strain>
    </source>
</reference>
<dbReference type="PANTHER" id="PTHR14239">
    <property type="entry name" value="DUDULIN-RELATED"/>
    <property type="match status" value="1"/>
</dbReference>
<keyword evidence="4" id="KW-1185">Reference proteome</keyword>
<dbReference type="InterPro" id="IPR036291">
    <property type="entry name" value="NAD(P)-bd_dom_sf"/>
</dbReference>
<dbReference type="Gene3D" id="3.40.50.720">
    <property type="entry name" value="NAD(P)-binding Rossmann-like Domain"/>
    <property type="match status" value="1"/>
</dbReference>